<dbReference type="STRING" id="86049.A0A1C1CRQ3"/>
<dbReference type="AlphaFoldDB" id="A0A1C1CRQ3"/>
<feature type="transmembrane region" description="Helical" evidence="2">
    <location>
        <begin position="64"/>
        <end position="82"/>
    </location>
</feature>
<protein>
    <recommendedName>
        <fullName evidence="5">DUF676 domain-containing protein</fullName>
    </recommendedName>
</protein>
<keyword evidence="2" id="KW-1133">Transmembrane helix</keyword>
<proteinExistence type="predicted"/>
<dbReference type="Proteomes" id="UP000094526">
    <property type="component" value="Unassembled WGS sequence"/>
</dbReference>
<evidence type="ECO:0000256" key="2">
    <source>
        <dbReference type="SAM" id="Phobius"/>
    </source>
</evidence>
<feature type="region of interest" description="Disordered" evidence="1">
    <location>
        <begin position="479"/>
        <end position="503"/>
    </location>
</feature>
<feature type="region of interest" description="Disordered" evidence="1">
    <location>
        <begin position="268"/>
        <end position="298"/>
    </location>
</feature>
<feature type="region of interest" description="Disordered" evidence="1">
    <location>
        <begin position="332"/>
        <end position="402"/>
    </location>
</feature>
<sequence>MAAQTSKPLPYTANPLLLMFNDLLLFLQITFTWPITAGLLSIVLPLLPGKSGPLDELALTGPNLWALLQHFILIIAQILFLLSLIPLALLVLPVVYFLYITGFVVGNQWISRLLNGPRRQRLFQSHPDCVKGDWPEHEGEKWVFINGVAVGSHWLQSNLDLLAMTFRRPVFGIHNQTRGIIFDVLECIIQRDLSFATTDIRTAYAALQEILADDNIHKVVLILHSQGGIEGGLVLDWLYDTVAADQLRKLEIYTFGNAANHWNAPVISSSTSRSTREAPTTNTSGGGGGSSSTPDGDGVISQRIVQHIEHYANEGDYVSKFGILHFRPDQAKLMPMPPPTNAVPDGNVSPPPQPPASRSPTTKTKTPTMKVNATTRTPKLRTAPTSVPRSHTWTTSPHTPIERRRDLQHAQENNRFFGRLFKRASSGHMLNQHYLGNIFEMEGLDPRDRSRGRVKSGNAFMDQSVDMAVLEQWDTVQAVAGTGDDDGDDDDDEDASVEAGASVSASIPATNGILIKQLSRLWGYCNGASPRD</sequence>
<evidence type="ECO:0000313" key="3">
    <source>
        <dbReference type="EMBL" id="OCT51184.1"/>
    </source>
</evidence>
<dbReference type="OrthoDB" id="202545at2759"/>
<keyword evidence="4" id="KW-1185">Reference proteome</keyword>
<dbReference type="PANTHER" id="PTHR42044:SF2">
    <property type="entry name" value="DUF676 DOMAIN-CONTAINING PROTEIN"/>
    <property type="match status" value="1"/>
</dbReference>
<keyword evidence="2" id="KW-0812">Transmembrane</keyword>
<evidence type="ECO:0008006" key="5">
    <source>
        <dbReference type="Google" id="ProtNLM"/>
    </source>
</evidence>
<feature type="compositionally biased region" description="Polar residues" evidence="1">
    <location>
        <begin position="369"/>
        <end position="398"/>
    </location>
</feature>
<feature type="compositionally biased region" description="Acidic residues" evidence="1">
    <location>
        <begin position="483"/>
        <end position="496"/>
    </location>
</feature>
<keyword evidence="2" id="KW-0472">Membrane</keyword>
<dbReference type="VEuPathDB" id="FungiDB:G647_06889"/>
<gene>
    <name evidence="3" type="ORF">CLCR_08306</name>
</gene>
<feature type="transmembrane region" description="Helical" evidence="2">
    <location>
        <begin position="89"/>
        <end position="110"/>
    </location>
</feature>
<reference evidence="4" key="1">
    <citation type="submission" date="2015-07" db="EMBL/GenBank/DDBJ databases">
        <authorList>
            <person name="Teixeira M.M."/>
            <person name="Souza R.C."/>
            <person name="Almeida L.G."/>
            <person name="Vicente V.A."/>
            <person name="de Hoog S."/>
            <person name="Bocca A.L."/>
            <person name="de Almeida S.R."/>
            <person name="Vasconcelos A.T."/>
            <person name="Felipe M.S."/>
        </authorList>
    </citation>
    <scope>NUCLEOTIDE SEQUENCE [LARGE SCALE GENOMIC DNA]</scope>
    <source>
        <strain evidence="4">KSF</strain>
    </source>
</reference>
<accession>A0A1C1CRQ3</accession>
<dbReference type="EMBL" id="LGRB01000009">
    <property type="protein sequence ID" value="OCT51184.1"/>
    <property type="molecule type" value="Genomic_DNA"/>
</dbReference>
<dbReference type="PANTHER" id="PTHR42044">
    <property type="entry name" value="DUF676 DOMAIN-CONTAINING PROTEIN-RELATED"/>
    <property type="match status" value="1"/>
</dbReference>
<organism evidence="3 4">
    <name type="scientific">Cladophialophora carrionii</name>
    <dbReference type="NCBI Taxonomy" id="86049"/>
    <lineage>
        <taxon>Eukaryota</taxon>
        <taxon>Fungi</taxon>
        <taxon>Dikarya</taxon>
        <taxon>Ascomycota</taxon>
        <taxon>Pezizomycotina</taxon>
        <taxon>Eurotiomycetes</taxon>
        <taxon>Chaetothyriomycetidae</taxon>
        <taxon>Chaetothyriales</taxon>
        <taxon>Herpotrichiellaceae</taxon>
        <taxon>Cladophialophora</taxon>
    </lineage>
</organism>
<name>A0A1C1CRQ3_9EURO</name>
<evidence type="ECO:0000313" key="4">
    <source>
        <dbReference type="Proteomes" id="UP000094526"/>
    </source>
</evidence>
<evidence type="ECO:0000256" key="1">
    <source>
        <dbReference type="SAM" id="MobiDB-lite"/>
    </source>
</evidence>
<feature type="transmembrane region" description="Helical" evidence="2">
    <location>
        <begin position="23"/>
        <end position="44"/>
    </location>
</feature>
<dbReference type="VEuPathDB" id="FungiDB:CLCR_08306"/>
<feature type="compositionally biased region" description="Low complexity" evidence="1">
    <location>
        <begin position="358"/>
        <end position="368"/>
    </location>
</feature>
<comment type="caution">
    <text evidence="3">The sequence shown here is derived from an EMBL/GenBank/DDBJ whole genome shotgun (WGS) entry which is preliminary data.</text>
</comment>